<dbReference type="InterPro" id="IPR001590">
    <property type="entry name" value="Peptidase_M12B"/>
</dbReference>
<evidence type="ECO:0000256" key="2">
    <source>
        <dbReference type="ARBA" id="ARBA00022670"/>
    </source>
</evidence>
<keyword evidence="6" id="KW-0482">Metalloprotease</keyword>
<accession>A0A1E1WVW8</accession>
<evidence type="ECO:0000256" key="7">
    <source>
        <dbReference type="PROSITE-ProRule" id="PRU00276"/>
    </source>
</evidence>
<feature type="binding site" evidence="7">
    <location>
        <position position="328"/>
    </location>
    <ligand>
        <name>Zn(2+)</name>
        <dbReference type="ChEBI" id="CHEBI:29105"/>
        <note>catalytic</note>
    </ligand>
</feature>
<comment type="caution">
    <text evidence="7">Lacks conserved residue(s) required for the propagation of feature annotation.</text>
</comment>
<evidence type="ECO:0000256" key="3">
    <source>
        <dbReference type="ARBA" id="ARBA00022723"/>
    </source>
</evidence>
<dbReference type="SUPFAM" id="SSF55486">
    <property type="entry name" value="Metalloproteases ('zincins'), catalytic domain"/>
    <property type="match status" value="1"/>
</dbReference>
<proteinExistence type="inferred from homology"/>
<dbReference type="PANTHER" id="PTHR11905">
    <property type="entry name" value="ADAM A DISINTEGRIN AND METALLOPROTEASE DOMAIN"/>
    <property type="match status" value="1"/>
</dbReference>
<dbReference type="GO" id="GO:0004222">
    <property type="term" value="F:metalloendopeptidase activity"/>
    <property type="evidence" value="ECO:0007669"/>
    <property type="project" value="InterPro"/>
</dbReference>
<evidence type="ECO:0000259" key="8">
    <source>
        <dbReference type="PROSITE" id="PS50215"/>
    </source>
</evidence>
<feature type="domain" description="Peptidase M12B" evidence="8">
    <location>
        <begin position="170"/>
        <end position="396"/>
    </location>
</feature>
<keyword evidence="5 7" id="KW-0862">Zinc</keyword>
<dbReference type="EMBL" id="GEMQ01000061">
    <property type="protein sequence ID" value="JAT91128.1"/>
    <property type="molecule type" value="Transcribed_RNA"/>
</dbReference>
<dbReference type="GO" id="GO:0006509">
    <property type="term" value="P:membrane protein ectodomain proteolysis"/>
    <property type="evidence" value="ECO:0007669"/>
    <property type="project" value="TreeGrafter"/>
</dbReference>
<keyword evidence="2" id="KW-0645">Protease</keyword>
<organism evidence="9">
    <name type="scientific">Tityus obscurus</name>
    <name type="common">Amazonian scorpion</name>
    <name type="synonym">Tityus cambridgei</name>
    <dbReference type="NCBI Taxonomy" id="1221240"/>
    <lineage>
        <taxon>Eukaryota</taxon>
        <taxon>Metazoa</taxon>
        <taxon>Ecdysozoa</taxon>
        <taxon>Arthropoda</taxon>
        <taxon>Chelicerata</taxon>
        <taxon>Arachnida</taxon>
        <taxon>Scorpiones</taxon>
        <taxon>Buthida</taxon>
        <taxon>Buthoidea</taxon>
        <taxon>Buthidae</taxon>
        <taxon>Tityus</taxon>
    </lineage>
</organism>
<dbReference type="Pfam" id="PF13688">
    <property type="entry name" value="Reprolysin_5"/>
    <property type="match status" value="1"/>
</dbReference>
<dbReference type="Gene3D" id="3.40.390.10">
    <property type="entry name" value="Collagenase (Catalytic Domain)"/>
    <property type="match status" value="1"/>
</dbReference>
<feature type="binding site" evidence="7">
    <location>
        <position position="334"/>
    </location>
    <ligand>
        <name>Zn(2+)</name>
        <dbReference type="ChEBI" id="CHEBI:29105"/>
        <note>catalytic</note>
    </ligand>
</feature>
<feature type="binding site" evidence="7">
    <location>
        <position position="324"/>
    </location>
    <ligand>
        <name>Zn(2+)</name>
        <dbReference type="ChEBI" id="CHEBI:29105"/>
        <note>catalytic</note>
    </ligand>
</feature>
<evidence type="ECO:0000256" key="6">
    <source>
        <dbReference type="ARBA" id="ARBA00023049"/>
    </source>
</evidence>
<dbReference type="PANTHER" id="PTHR11905:SF159">
    <property type="entry name" value="ADAM METALLOPROTEASE"/>
    <property type="match status" value="1"/>
</dbReference>
<comment type="similarity">
    <text evidence="1">Belongs to the venom metalloproteinase (M12B) family.</text>
</comment>
<evidence type="ECO:0000256" key="4">
    <source>
        <dbReference type="ARBA" id="ARBA00022801"/>
    </source>
</evidence>
<keyword evidence="4" id="KW-0378">Hydrolase</keyword>
<evidence type="ECO:0000313" key="9">
    <source>
        <dbReference type="EMBL" id="JAT91128.1"/>
    </source>
</evidence>
<dbReference type="AlphaFoldDB" id="A0A1E1WVW8"/>
<protein>
    <submittedName>
        <fullName evidence="9">Putative metalloproteinase</fullName>
    </submittedName>
</protein>
<evidence type="ECO:0000256" key="5">
    <source>
        <dbReference type="ARBA" id="ARBA00022833"/>
    </source>
</evidence>
<feature type="active site" evidence="7">
    <location>
        <position position="325"/>
    </location>
</feature>
<sequence>MYLAYILLFATVSAIPTGREDVVFPSVETARSGMKTIKFRALDEDIELKLEPAGGILSKDFALYNGNNEKDHSVDVESLRRRIYRDSTNGAALIIDDDDEQFPSIRGVVNSKLRIEPHDLGGTIQYGRNAHRIIELTSEGNSYFSDNVIPPKSEIEASNLTRMARPDKCIVVEFLCLTERRFTERFKTNKELTDYVTTMYTGAQNLYDTMNLGIVLRLSGIQAFTKENEPPFIKNSEAWNGKYLDIKILGNMKKYYCSNLTGLAKDADIIMLLVSRLLISQWRSRITFTFFGTADNSGLCHKCNKFGLNQDDAVYNERIITLAHETGHALGVPHDGSGSEEVGVKNGPGAKSCSPDDGYIMGNAEGANKLKFSKCSAASAKYFLSLPQASCAIEDCKSSR</sequence>
<evidence type="ECO:0000256" key="1">
    <source>
        <dbReference type="ARBA" id="ARBA00006629"/>
    </source>
</evidence>
<dbReference type="InterPro" id="IPR024079">
    <property type="entry name" value="MetalloPept_cat_dom_sf"/>
</dbReference>
<keyword evidence="3 7" id="KW-0479">Metal-binding</keyword>
<dbReference type="PROSITE" id="PS50215">
    <property type="entry name" value="ADAM_MEPRO"/>
    <property type="match status" value="1"/>
</dbReference>
<dbReference type="GO" id="GO:0046872">
    <property type="term" value="F:metal ion binding"/>
    <property type="evidence" value="ECO:0007669"/>
    <property type="project" value="UniProtKB-KW"/>
</dbReference>
<name>A0A1E1WVW8_TITOB</name>
<reference evidence="9" key="1">
    <citation type="submission" date="2015-08" db="EMBL/GenBank/DDBJ databases">
        <title>Proteomic endorsed transcriptomic profile of the venom gland from Tityus obscurus.</title>
        <authorList>
            <person name="Oliveira U.C."/>
            <person name="Nishiyama M.Y.Jr."/>
            <person name="Santos M.B."/>
            <person name="Silva A.P."/>
            <person name="Chalkidis H.M."/>
            <person name="Imberg A.S."/>
            <person name="Candido D.M."/>
            <person name="Yamanouye N."/>
            <person name="Dorce V.A."/>
            <person name="Junqueira-de-Azevedo I.L."/>
        </authorList>
    </citation>
    <scope>NUCLEOTIDE SEQUENCE</scope>
    <source>
        <tissue evidence="9">Telson</tissue>
    </source>
</reference>